<dbReference type="STRING" id="59895.A0A103XFR2"/>
<dbReference type="Pfam" id="PF00168">
    <property type="entry name" value="C2"/>
    <property type="match status" value="3"/>
</dbReference>
<dbReference type="Proteomes" id="UP000243975">
    <property type="component" value="Unassembled WGS sequence"/>
</dbReference>
<evidence type="ECO:0000313" key="3">
    <source>
        <dbReference type="EMBL" id="KVH89873.1"/>
    </source>
</evidence>
<feature type="domain" description="C2" evidence="2">
    <location>
        <begin position="31"/>
        <end position="151"/>
    </location>
</feature>
<evidence type="ECO:0000313" key="4">
    <source>
        <dbReference type="Proteomes" id="UP000243975"/>
    </source>
</evidence>
<dbReference type="PROSITE" id="PS50004">
    <property type="entry name" value="C2"/>
    <property type="match status" value="3"/>
</dbReference>
<gene>
    <name evidence="3" type="ORF">Ccrd_008135</name>
</gene>
<evidence type="ECO:0000256" key="1">
    <source>
        <dbReference type="SAM" id="MobiDB-lite"/>
    </source>
</evidence>
<sequence>MKKFESNSAASSIEIKLKFLEGGVVMERGWDLGEGWLRKQSTMEYKTLDLVLISAKGLKNVKLINEMDVYAVAFISGRAPKLSTTVNKGGGPNPMWNFPMRFTVDEASVLQNDLALVVKIKASGMLFHRDLGEVRVLIKDLMETQGEMQVVSYQVRKRSGKPKGYLSFSFIFSQAEESMMACVPGMVVGSSSTYPAPYVDPLQPQAGYAYDHHQQQPGYAYCPPPPPPGYEWYPPQQPPKKRSSGSGLAAATDQVVTSYEVLERMLSSLGWERYYDDPDLFQFHKSSTMHLISLPKDFNKLKSMHLYDIVVKGRPNANLDLVFISAKGLKDANIIQRMDVYAVVSISGLDDGPHRTPVHKAGGTNPTWNFPIKFTVNELAALSNRCTPIVKIKAVGMFMNIGLGQVHVPVKDLLKTQENAIHFVSFPVIRKRSGKPKGELNFSYKFGERLPLANEPVQQSPKRKLGLDLTLISAKGLKNATLAGKMDVYAVASISGSFQKLRTPVNKGAGPNPTWNFPMKFTVDEAAAMHNCLTLIVKIKAVGMFVNREQGEVHVSIKELMEGVKSDGRAMQFVSYQVRRPSGKPKGEISFSYKFGEKFSGKAEEPVMAYPPGRAVGSSSGYPPPYATEYPSRPQAGYAYASYPPPPPPPVYGGYPPQQPPINNRSGMGVGTGLLGGALGGMLLGSMLSDAGGCGGGCGGGGCGGGCGGGGCGGS</sequence>
<proteinExistence type="predicted"/>
<evidence type="ECO:0000259" key="2">
    <source>
        <dbReference type="PROSITE" id="PS50004"/>
    </source>
</evidence>
<dbReference type="PANTHER" id="PTHR32246">
    <property type="entry name" value="INGRESSION PROTEIN FIC1"/>
    <property type="match status" value="1"/>
</dbReference>
<name>A0A103XFR2_CYNCS</name>
<dbReference type="SMART" id="SM00239">
    <property type="entry name" value="C2"/>
    <property type="match status" value="3"/>
</dbReference>
<dbReference type="EMBL" id="LEKV01005129">
    <property type="protein sequence ID" value="KVH89873.1"/>
    <property type="molecule type" value="Genomic_DNA"/>
</dbReference>
<protein>
    <submittedName>
        <fullName evidence="3">C2 calcium-dependent membrane targeting</fullName>
    </submittedName>
</protein>
<keyword evidence="4" id="KW-1185">Reference proteome</keyword>
<dbReference type="AlphaFoldDB" id="A0A103XFR2"/>
<dbReference type="PANTHER" id="PTHR32246:SF173">
    <property type="entry name" value="C2 DOMAIN-CONTAINING PROTEIN"/>
    <property type="match status" value="1"/>
</dbReference>
<dbReference type="GO" id="GO:0006952">
    <property type="term" value="P:defense response"/>
    <property type="evidence" value="ECO:0007669"/>
    <property type="project" value="InterPro"/>
</dbReference>
<organism evidence="3 4">
    <name type="scientific">Cynara cardunculus var. scolymus</name>
    <name type="common">Globe artichoke</name>
    <name type="synonym">Cynara scolymus</name>
    <dbReference type="NCBI Taxonomy" id="59895"/>
    <lineage>
        <taxon>Eukaryota</taxon>
        <taxon>Viridiplantae</taxon>
        <taxon>Streptophyta</taxon>
        <taxon>Embryophyta</taxon>
        <taxon>Tracheophyta</taxon>
        <taxon>Spermatophyta</taxon>
        <taxon>Magnoliopsida</taxon>
        <taxon>eudicotyledons</taxon>
        <taxon>Gunneridae</taxon>
        <taxon>Pentapetalae</taxon>
        <taxon>asterids</taxon>
        <taxon>campanulids</taxon>
        <taxon>Asterales</taxon>
        <taxon>Asteraceae</taxon>
        <taxon>Carduoideae</taxon>
        <taxon>Cardueae</taxon>
        <taxon>Carduinae</taxon>
        <taxon>Cynara</taxon>
    </lineage>
</organism>
<dbReference type="CDD" id="cd04051">
    <property type="entry name" value="C2_SRC2_like"/>
    <property type="match status" value="3"/>
</dbReference>
<dbReference type="InterPro" id="IPR035892">
    <property type="entry name" value="C2_domain_sf"/>
</dbReference>
<dbReference type="InterPro" id="IPR000008">
    <property type="entry name" value="C2_dom"/>
</dbReference>
<accession>A0A103XFR2</accession>
<comment type="caution">
    <text evidence="3">The sequence shown here is derived from an EMBL/GenBank/DDBJ whole genome shotgun (WGS) entry which is preliminary data.</text>
</comment>
<dbReference type="InterPro" id="IPR044750">
    <property type="entry name" value="C2_SRC2/BAP"/>
</dbReference>
<feature type="domain" description="C2" evidence="2">
    <location>
        <begin position="297"/>
        <end position="423"/>
    </location>
</feature>
<feature type="region of interest" description="Disordered" evidence="1">
    <location>
        <begin position="227"/>
        <end position="247"/>
    </location>
</feature>
<dbReference type="Gene3D" id="2.60.40.150">
    <property type="entry name" value="C2 domain"/>
    <property type="match status" value="3"/>
</dbReference>
<feature type="domain" description="C2" evidence="2">
    <location>
        <begin position="446"/>
        <end position="570"/>
    </location>
</feature>
<reference evidence="3 4" key="1">
    <citation type="journal article" date="2016" name="Sci. Rep.">
        <title>The genome sequence of the outbreeding globe artichoke constructed de novo incorporating a phase-aware low-pass sequencing strategy of F1 progeny.</title>
        <authorList>
            <person name="Scaglione D."/>
            <person name="Reyes-Chin-Wo S."/>
            <person name="Acquadro A."/>
            <person name="Froenicke L."/>
            <person name="Portis E."/>
            <person name="Beitel C."/>
            <person name="Tirone M."/>
            <person name="Mauro R."/>
            <person name="Lo Monaco A."/>
            <person name="Mauromicale G."/>
            <person name="Faccioli P."/>
            <person name="Cattivelli L."/>
            <person name="Rieseberg L."/>
            <person name="Michelmore R."/>
            <person name="Lanteri S."/>
        </authorList>
    </citation>
    <scope>NUCLEOTIDE SEQUENCE [LARGE SCALE GENOMIC DNA]</scope>
    <source>
        <strain evidence="3">2C</strain>
    </source>
</reference>
<dbReference type="Gramene" id="KVH89873">
    <property type="protein sequence ID" value="KVH89873"/>
    <property type="gene ID" value="Ccrd_008135"/>
</dbReference>
<dbReference type="SUPFAM" id="SSF49562">
    <property type="entry name" value="C2 domain (Calcium/lipid-binding domain, CaLB)"/>
    <property type="match status" value="3"/>
</dbReference>